<dbReference type="EMBL" id="CAJNOI010000734">
    <property type="protein sequence ID" value="CAF1337178.1"/>
    <property type="molecule type" value="Genomic_DNA"/>
</dbReference>
<dbReference type="GO" id="GO:0046872">
    <property type="term" value="F:metal ion binding"/>
    <property type="evidence" value="ECO:0007669"/>
    <property type="project" value="UniProtKB-KW"/>
</dbReference>
<dbReference type="SMART" id="SM01131">
    <property type="entry name" value="DHHA2"/>
    <property type="match status" value="1"/>
</dbReference>
<keyword evidence="12" id="KW-1185">Reference proteome</keyword>
<evidence type="ECO:0000256" key="1">
    <source>
        <dbReference type="ARBA" id="ARBA00001936"/>
    </source>
</evidence>
<dbReference type="Gene3D" id="3.90.1640.10">
    <property type="entry name" value="inorganic pyrophosphatase (n-terminal core)"/>
    <property type="match status" value="1"/>
</dbReference>
<evidence type="ECO:0000313" key="13">
    <source>
        <dbReference type="Proteomes" id="UP000663877"/>
    </source>
</evidence>
<dbReference type="InterPro" id="IPR038222">
    <property type="entry name" value="DHHA2_dom_sf"/>
</dbReference>
<dbReference type="Gene3D" id="3.10.310.20">
    <property type="entry name" value="DHHA2 domain"/>
    <property type="match status" value="1"/>
</dbReference>
<dbReference type="GO" id="GO:0004427">
    <property type="term" value="F:inorganic diphosphate phosphatase activity"/>
    <property type="evidence" value="ECO:0007669"/>
    <property type="project" value="UniProtKB-EC"/>
</dbReference>
<accession>A0A815GDI9</accession>
<dbReference type="InterPro" id="IPR001667">
    <property type="entry name" value="DDH_dom"/>
</dbReference>
<evidence type="ECO:0000256" key="8">
    <source>
        <dbReference type="ARBA" id="ARBA00047820"/>
    </source>
</evidence>
<dbReference type="Proteomes" id="UP000663832">
    <property type="component" value="Unassembled WGS sequence"/>
</dbReference>
<evidence type="ECO:0000256" key="6">
    <source>
        <dbReference type="ARBA" id="ARBA00023211"/>
    </source>
</evidence>
<dbReference type="EMBL" id="CAJNOM010001097">
    <property type="protein sequence ID" value="CAF1591595.1"/>
    <property type="molecule type" value="Genomic_DNA"/>
</dbReference>
<keyword evidence="5" id="KW-0378">Hydrolase</keyword>
<evidence type="ECO:0000256" key="5">
    <source>
        <dbReference type="ARBA" id="ARBA00022801"/>
    </source>
</evidence>
<dbReference type="GO" id="GO:0005737">
    <property type="term" value="C:cytoplasm"/>
    <property type="evidence" value="ECO:0007669"/>
    <property type="project" value="InterPro"/>
</dbReference>
<feature type="domain" description="DHHA2" evidence="9">
    <location>
        <begin position="186"/>
        <end position="313"/>
    </location>
</feature>
<dbReference type="InterPro" id="IPR038763">
    <property type="entry name" value="DHH_sf"/>
</dbReference>
<dbReference type="OrthoDB" id="374045at2759"/>
<dbReference type="NCBIfam" id="NF003877">
    <property type="entry name" value="PRK05427.1"/>
    <property type="match status" value="1"/>
</dbReference>
<evidence type="ECO:0000259" key="9">
    <source>
        <dbReference type="SMART" id="SM01131"/>
    </source>
</evidence>
<dbReference type="PANTHER" id="PTHR47618:SF1">
    <property type="entry name" value="BIFUNCTIONAL OLIGORIBONUCLEASE AND PAP PHOSPHATASE NRNA"/>
    <property type="match status" value="1"/>
</dbReference>
<comment type="cofactor">
    <cofactor evidence="1">
        <name>Mn(2+)</name>
        <dbReference type="ChEBI" id="CHEBI:29035"/>
    </cofactor>
</comment>
<name>A0A815GDI9_9BILA</name>
<dbReference type="Pfam" id="PF01368">
    <property type="entry name" value="DHH"/>
    <property type="match status" value="1"/>
</dbReference>
<reference evidence="10" key="1">
    <citation type="submission" date="2021-02" db="EMBL/GenBank/DDBJ databases">
        <authorList>
            <person name="Nowell W R."/>
        </authorList>
    </citation>
    <scope>NUCLEOTIDE SEQUENCE</scope>
</reference>
<comment type="catalytic activity">
    <reaction evidence="8">
        <text>diphosphate + H2O = 2 phosphate + H(+)</text>
        <dbReference type="Rhea" id="RHEA:24576"/>
        <dbReference type="ChEBI" id="CHEBI:15377"/>
        <dbReference type="ChEBI" id="CHEBI:15378"/>
        <dbReference type="ChEBI" id="CHEBI:33019"/>
        <dbReference type="ChEBI" id="CHEBI:43474"/>
        <dbReference type="EC" id="3.6.1.1"/>
    </reaction>
</comment>
<dbReference type="EC" id="3.6.1.1" evidence="3"/>
<dbReference type="FunFam" id="3.90.1640.10:FF:000001">
    <property type="entry name" value="Probable manganese-dependent inorganic pyrophosphatase"/>
    <property type="match status" value="1"/>
</dbReference>
<evidence type="ECO:0000313" key="10">
    <source>
        <dbReference type="EMBL" id="CAF1337178.1"/>
    </source>
</evidence>
<dbReference type="Pfam" id="PF02833">
    <property type="entry name" value="DHHA2"/>
    <property type="match status" value="1"/>
</dbReference>
<evidence type="ECO:0000256" key="2">
    <source>
        <dbReference type="ARBA" id="ARBA00010331"/>
    </source>
</evidence>
<dbReference type="SUPFAM" id="SSF64182">
    <property type="entry name" value="DHH phosphoesterases"/>
    <property type="match status" value="1"/>
</dbReference>
<protein>
    <recommendedName>
        <fullName evidence="3">inorganic diphosphatase</fullName>
        <ecNumber evidence="3">3.6.1.1</ecNumber>
    </recommendedName>
    <alternativeName>
        <fullName evidence="7">Pyrophosphate phospho-hydrolase</fullName>
    </alternativeName>
</protein>
<proteinExistence type="inferred from homology"/>
<organism evidence="10 13">
    <name type="scientific">Adineta steineri</name>
    <dbReference type="NCBI Taxonomy" id="433720"/>
    <lineage>
        <taxon>Eukaryota</taxon>
        <taxon>Metazoa</taxon>
        <taxon>Spiralia</taxon>
        <taxon>Gnathifera</taxon>
        <taxon>Rotifera</taxon>
        <taxon>Eurotatoria</taxon>
        <taxon>Bdelloidea</taxon>
        <taxon>Adinetida</taxon>
        <taxon>Adinetidae</taxon>
        <taxon>Adineta</taxon>
    </lineage>
</organism>
<evidence type="ECO:0000313" key="11">
    <source>
        <dbReference type="EMBL" id="CAF1591595.1"/>
    </source>
</evidence>
<dbReference type="PANTHER" id="PTHR47618">
    <property type="entry name" value="BIFUNCTIONAL OLIGORIBONUCLEASE AND PAP PHOSPHATASE NRNA"/>
    <property type="match status" value="1"/>
</dbReference>
<evidence type="ECO:0000313" key="12">
    <source>
        <dbReference type="Proteomes" id="UP000663832"/>
    </source>
</evidence>
<keyword evidence="4" id="KW-0479">Metal-binding</keyword>
<keyword evidence="6" id="KW-0464">Manganese</keyword>
<sequence length="317" mass="35989">MGDKKDEVIVVGHRNPDTDAITAAMVYADFLRRMGVNAKAYRLGELNNETKFVLKTVDMEAPDMIPDNVPEGTQVALVDHNESQQSMENLKKMRVSHVVDHHKIGDLTTSEPVYLRFEPVGCTATILTKLFRENNLDMDQKTATLLLSAILSDTLHFQSPTTTDDDRKIGEYLQPIAKIDDLKSYVNKLFEAKSDLTGFSTHKVLFLDYKTFQFNNEQWGVGTGETCNVDKMLERKDEFLKEIDEEKKKHNLNGILFSIVDIINQKNLTIISGENEEKVAREAFQADVKDHIADFGSRVSRKKQIVPALEAYFNQKS</sequence>
<comment type="similarity">
    <text evidence="2">Belongs to the PPase class C family. Prune subfamily.</text>
</comment>
<gene>
    <name evidence="10" type="ORF">BJG266_LOCUS34208</name>
    <name evidence="11" type="ORF">QVE165_LOCUS51329</name>
</gene>
<evidence type="ECO:0000256" key="4">
    <source>
        <dbReference type="ARBA" id="ARBA00022723"/>
    </source>
</evidence>
<dbReference type="AlphaFoldDB" id="A0A815GDI9"/>
<comment type="caution">
    <text evidence="10">The sequence shown here is derived from an EMBL/GenBank/DDBJ whole genome shotgun (WGS) entry which is preliminary data.</text>
</comment>
<dbReference type="InterPro" id="IPR051319">
    <property type="entry name" value="Oligoribo/pAp-PDE_c-di-AMP_PDE"/>
</dbReference>
<dbReference type="InterPro" id="IPR004097">
    <property type="entry name" value="DHHA2"/>
</dbReference>
<evidence type="ECO:0000256" key="3">
    <source>
        <dbReference type="ARBA" id="ARBA00012146"/>
    </source>
</evidence>
<evidence type="ECO:0000256" key="7">
    <source>
        <dbReference type="ARBA" id="ARBA00032535"/>
    </source>
</evidence>
<dbReference type="Proteomes" id="UP000663877">
    <property type="component" value="Unassembled WGS sequence"/>
</dbReference>